<comment type="caution">
    <text evidence="5">The sequence shown here is derived from an EMBL/GenBank/DDBJ whole genome shotgun (WGS) entry which is preliminary data.</text>
</comment>
<dbReference type="Gene3D" id="2.40.70.10">
    <property type="entry name" value="Acid Proteases"/>
    <property type="match status" value="2"/>
</dbReference>
<reference evidence="5" key="1">
    <citation type="submission" date="2023-08" db="EMBL/GenBank/DDBJ databases">
        <title>Black Yeasts Isolated from many extreme environments.</title>
        <authorList>
            <person name="Coleine C."/>
            <person name="Stajich J.E."/>
            <person name="Selbmann L."/>
        </authorList>
    </citation>
    <scope>NUCLEOTIDE SEQUENCE</scope>
    <source>
        <strain evidence="5">CCFEE 5810</strain>
    </source>
</reference>
<evidence type="ECO:0000256" key="1">
    <source>
        <dbReference type="ARBA" id="ARBA00007447"/>
    </source>
</evidence>
<keyword evidence="3" id="KW-0812">Transmembrane</keyword>
<dbReference type="GO" id="GO:0004190">
    <property type="term" value="F:aspartic-type endopeptidase activity"/>
    <property type="evidence" value="ECO:0007669"/>
    <property type="project" value="InterPro"/>
</dbReference>
<dbReference type="GO" id="GO:0000324">
    <property type="term" value="C:fungal-type vacuole"/>
    <property type="evidence" value="ECO:0007669"/>
    <property type="project" value="TreeGrafter"/>
</dbReference>
<dbReference type="CDD" id="cd05471">
    <property type="entry name" value="pepsin_like"/>
    <property type="match status" value="1"/>
</dbReference>
<dbReference type="Proteomes" id="UP001310594">
    <property type="component" value="Unassembled WGS sequence"/>
</dbReference>
<sequence length="566" mass="61302">MTLEARPMGRVPEVPMSWPPSEYWDGNDGYWNTFTISVGTPPQSFRILPSTVTHETWVPNPQGCTNTSPTNCAYLRGVLPFDGANSPGFNHNESGTWNMTAGGLYSIPGGSETNDAAVAVLGQDTVYLNGTTDVALVNQTEQVVAGLVDRTYWLGLFGLSPQRSNFTDSNIETPNFMRGLVTGRKIPSLSWGYTAGAHYRNQAPASLTLGGYDMNRIDTSNLTIDMQEDTEFQVAVLSIFGENTLGGADLELSSNATLLSIDSTEPFISLPDDACQAFVNHFGLTYDNNTDLFLINDSMRQTMLSNNPTITFKLGLNTSSSNTEVLNITLPYAAFDLQASYPLYQNATNYFPIRRVADYYPTYTMGRTFLQEAYLVADYERNLFTIARATFTNMDQQHLVPIQAVPTASSTRQPSPDISSGAIAGIVIGAIAVAIGVTAASLGAWLCIRRNKSKDKTLSKTDAGRQEEDVISEKKDAMGLSRSEMPSENALAEAPAGEKRPSELASLPLASEMEGDMGKARGRSGMFEMPAGAQGSGTLVEAPGSEVYRYELAGSEAADIVHRQET</sequence>
<evidence type="ECO:0000256" key="3">
    <source>
        <dbReference type="SAM" id="Phobius"/>
    </source>
</evidence>
<protein>
    <recommendedName>
        <fullName evidence="4">Peptidase A1 domain-containing protein</fullName>
    </recommendedName>
</protein>
<dbReference type="SUPFAM" id="SSF50630">
    <property type="entry name" value="Acid proteases"/>
    <property type="match status" value="1"/>
</dbReference>
<gene>
    <name evidence="5" type="ORF">LTR97_009986</name>
</gene>
<name>A0AAN7VNQ6_9PEZI</name>
<dbReference type="InterPro" id="IPR001461">
    <property type="entry name" value="Aspartic_peptidase_A1"/>
</dbReference>
<feature type="region of interest" description="Disordered" evidence="2">
    <location>
        <begin position="456"/>
        <end position="503"/>
    </location>
</feature>
<keyword evidence="3" id="KW-0472">Membrane</keyword>
<feature type="transmembrane region" description="Helical" evidence="3">
    <location>
        <begin position="422"/>
        <end position="448"/>
    </location>
</feature>
<dbReference type="PROSITE" id="PS51767">
    <property type="entry name" value="PEPTIDASE_A1"/>
    <property type="match status" value="1"/>
</dbReference>
<dbReference type="GO" id="GO:0006508">
    <property type="term" value="P:proteolysis"/>
    <property type="evidence" value="ECO:0007669"/>
    <property type="project" value="InterPro"/>
</dbReference>
<evidence type="ECO:0000256" key="2">
    <source>
        <dbReference type="SAM" id="MobiDB-lite"/>
    </source>
</evidence>
<proteinExistence type="inferred from homology"/>
<dbReference type="InterPro" id="IPR033121">
    <property type="entry name" value="PEPTIDASE_A1"/>
</dbReference>
<evidence type="ECO:0000313" key="6">
    <source>
        <dbReference type="Proteomes" id="UP001310594"/>
    </source>
</evidence>
<dbReference type="InterPro" id="IPR034164">
    <property type="entry name" value="Pepsin-like_dom"/>
</dbReference>
<keyword evidence="3" id="KW-1133">Transmembrane helix</keyword>
<accession>A0AAN7VNQ6</accession>
<feature type="compositionally biased region" description="Basic and acidic residues" evidence="2">
    <location>
        <begin position="456"/>
        <end position="477"/>
    </location>
</feature>
<organism evidence="5 6">
    <name type="scientific">Elasticomyces elasticus</name>
    <dbReference type="NCBI Taxonomy" id="574655"/>
    <lineage>
        <taxon>Eukaryota</taxon>
        <taxon>Fungi</taxon>
        <taxon>Dikarya</taxon>
        <taxon>Ascomycota</taxon>
        <taxon>Pezizomycotina</taxon>
        <taxon>Dothideomycetes</taxon>
        <taxon>Dothideomycetidae</taxon>
        <taxon>Mycosphaerellales</taxon>
        <taxon>Teratosphaeriaceae</taxon>
        <taxon>Elasticomyces</taxon>
    </lineage>
</organism>
<dbReference type="AlphaFoldDB" id="A0AAN7VNQ6"/>
<feature type="domain" description="Peptidase A1" evidence="4">
    <location>
        <begin position="32"/>
        <end position="387"/>
    </location>
</feature>
<dbReference type="InterPro" id="IPR021109">
    <property type="entry name" value="Peptidase_aspartic_dom_sf"/>
</dbReference>
<comment type="similarity">
    <text evidence="1">Belongs to the peptidase A1 family.</text>
</comment>
<feature type="region of interest" description="Disordered" evidence="2">
    <location>
        <begin position="515"/>
        <end position="538"/>
    </location>
</feature>
<evidence type="ECO:0000259" key="4">
    <source>
        <dbReference type="PROSITE" id="PS51767"/>
    </source>
</evidence>
<evidence type="ECO:0000313" key="5">
    <source>
        <dbReference type="EMBL" id="KAK5693417.1"/>
    </source>
</evidence>
<dbReference type="PANTHER" id="PTHR47966:SF51">
    <property type="entry name" value="BETA-SITE APP-CLEAVING ENZYME, ISOFORM A-RELATED"/>
    <property type="match status" value="1"/>
</dbReference>
<dbReference type="PANTHER" id="PTHR47966">
    <property type="entry name" value="BETA-SITE APP-CLEAVING ENZYME, ISOFORM A-RELATED"/>
    <property type="match status" value="1"/>
</dbReference>
<dbReference type="PRINTS" id="PR00792">
    <property type="entry name" value="PEPSIN"/>
</dbReference>
<dbReference type="Pfam" id="PF00026">
    <property type="entry name" value="Asp"/>
    <property type="match status" value="1"/>
</dbReference>
<dbReference type="EMBL" id="JAVRQU010000017">
    <property type="protein sequence ID" value="KAK5693417.1"/>
    <property type="molecule type" value="Genomic_DNA"/>
</dbReference>